<gene>
    <name evidence="2" type="ORF">RT97_31040</name>
</gene>
<feature type="transmembrane region" description="Helical" evidence="1">
    <location>
        <begin position="128"/>
        <end position="145"/>
    </location>
</feature>
<name>A0A0D0LFH8_VARPD</name>
<feature type="transmembrane region" description="Helical" evidence="1">
    <location>
        <begin position="319"/>
        <end position="338"/>
    </location>
</feature>
<feature type="transmembrane region" description="Helical" evidence="1">
    <location>
        <begin position="89"/>
        <end position="108"/>
    </location>
</feature>
<reference evidence="2 3" key="1">
    <citation type="submission" date="2014-12" db="EMBL/GenBank/DDBJ databases">
        <title>16Stimator: statistical estimation of ribosomal gene copy numbers from draft genome assemblies.</title>
        <authorList>
            <person name="Perisin M.A."/>
            <person name="Vetter M."/>
            <person name="Gilbert J.A."/>
            <person name="Bergelson J."/>
        </authorList>
    </citation>
    <scope>NUCLEOTIDE SEQUENCE [LARGE SCALE GENOMIC DNA]</scope>
    <source>
        <strain evidence="2 3">MEDvA23</strain>
    </source>
</reference>
<keyword evidence="1" id="KW-0812">Transmembrane</keyword>
<organism evidence="2 3">
    <name type="scientific">Variovorax paradoxus</name>
    <dbReference type="NCBI Taxonomy" id="34073"/>
    <lineage>
        <taxon>Bacteria</taxon>
        <taxon>Pseudomonadati</taxon>
        <taxon>Pseudomonadota</taxon>
        <taxon>Betaproteobacteria</taxon>
        <taxon>Burkholderiales</taxon>
        <taxon>Comamonadaceae</taxon>
        <taxon>Variovorax</taxon>
    </lineage>
</organism>
<evidence type="ECO:0000313" key="2">
    <source>
        <dbReference type="EMBL" id="KIQ16300.1"/>
    </source>
</evidence>
<accession>A0A0D0LFH8</accession>
<sequence length="897" mass="96889">MSSLRDAAIALLLAIVAFLVFNANGRLISAADTYAARYLPFSMVRHGSVVLDPVASEVALGRTPPGAQGEPGTAFWIMKGRGEHLVSKYPLVVPLVVAPLYLPAVHYLESIAWGPHIFDKVARAMEKLCASLIAAISVAWLYLLLRRRSGPRTAIVLSLVFAFGTTTWVISSQALWMHGLAQLLVIATLWLVTGPGTPLRVALAGFLCALIAANRPPDAILAAALGLCGLWWAGRRWPWFVLAGAVPVALTLAYNLGTVGHVAGAYALAVHPTDFNDNLLEGVAGLLVSPTRGLFVFSPFLLFVPCLLLLALRERSTRALTLALCAAMAVQIVGYANVDWRQGIAWGPRWLTDMVPLLVWMLPPIVAALSRGGRALFGAACVVSIGIQAVGAFWYTGATDTAVLTAKADDRMQPMWDWRNAAFIAELKHPRAPADLFMDLQGNVDLIDTVDVAVRDAAAGDLMERQLDVAGWTLVDSSSPRDIALLIDGREVAGTSQFFERPDVARTLGETSPAGWRLRVPVGGLAPGRHVLAVLVRAHAGGEVRLLRERAFELKADDAADPAERFLRYASRQAVERIASGQQAQGYWLTSFTGEPRFEKPQPEMNTYLNAIMLDVAGPVADAARMQGMLARARGFLRSQIEAGGLVRYHGRPDAPTIGVLGCAITPDSDDTALVWRVAPGEDSAQLETALGVMRKFRTGDGLYRTWLAKRDDYQCLDPGADPNPADIGIQMHIYMLLAERDPSGARSLCEALMRKADDSSLWVYYAGAPPMAILRQADLHRAGCPLQLPASRLQPAAPGQEVWARAAALVQQIDGAPQSAAVKTEATRLLRELAANDFSALAGNPPLLYHNDMSATVRRYYWSQDVGYALWLRLYHGTRGATPAQPSRASAEGAVQ</sequence>
<keyword evidence="1" id="KW-1133">Transmembrane helix</keyword>
<feature type="transmembrane region" description="Helical" evidence="1">
    <location>
        <begin position="294"/>
        <end position="312"/>
    </location>
</feature>
<dbReference type="RefSeq" id="WP_042582709.1">
    <property type="nucleotide sequence ID" value="NZ_JXQQ01000135.1"/>
</dbReference>
<feature type="transmembrane region" description="Helical" evidence="1">
    <location>
        <begin position="350"/>
        <end position="369"/>
    </location>
</feature>
<dbReference type="Proteomes" id="UP000032067">
    <property type="component" value="Unassembled WGS sequence"/>
</dbReference>
<feature type="transmembrane region" description="Helical" evidence="1">
    <location>
        <begin position="241"/>
        <end position="269"/>
    </location>
</feature>
<evidence type="ECO:0000256" key="1">
    <source>
        <dbReference type="SAM" id="Phobius"/>
    </source>
</evidence>
<evidence type="ECO:0008006" key="4">
    <source>
        <dbReference type="Google" id="ProtNLM"/>
    </source>
</evidence>
<comment type="caution">
    <text evidence="2">The sequence shown here is derived from an EMBL/GenBank/DDBJ whole genome shotgun (WGS) entry which is preliminary data.</text>
</comment>
<dbReference type="EMBL" id="JXQQ01000135">
    <property type="protein sequence ID" value="KIQ16300.1"/>
    <property type="molecule type" value="Genomic_DNA"/>
</dbReference>
<feature type="transmembrane region" description="Helical" evidence="1">
    <location>
        <begin position="376"/>
        <end position="395"/>
    </location>
</feature>
<keyword evidence="1" id="KW-0472">Membrane</keyword>
<feature type="transmembrane region" description="Helical" evidence="1">
    <location>
        <begin position="151"/>
        <end position="171"/>
    </location>
</feature>
<proteinExistence type="predicted"/>
<protein>
    <recommendedName>
        <fullName evidence="4">Glycosyltransferase RgtA/B/C/D-like domain-containing protein</fullName>
    </recommendedName>
</protein>
<feature type="transmembrane region" description="Helical" evidence="1">
    <location>
        <begin position="183"/>
        <end position="213"/>
    </location>
</feature>
<dbReference type="AlphaFoldDB" id="A0A0D0LFH8"/>
<evidence type="ECO:0000313" key="3">
    <source>
        <dbReference type="Proteomes" id="UP000032067"/>
    </source>
</evidence>
<dbReference type="OrthoDB" id="8034726at2"/>